<dbReference type="RefSeq" id="WP_319832043.1">
    <property type="nucleotide sequence ID" value="NZ_CP138858.1"/>
</dbReference>
<accession>A0ABZ0RK38</accession>
<protein>
    <submittedName>
        <fullName evidence="1">Uncharacterized protein</fullName>
    </submittedName>
</protein>
<proteinExistence type="predicted"/>
<sequence>MDWETALTTIVSASAFLKKPIENAFTKAVLDGYGALRRYVEKRFEKEYDVIDALGKVEAKPESQARQQVLLEELQPHDVASDPELISLLKMLEKLLEQAGAPTERHVNITQSGSRNRLNYAEGDINVVENKILRPNVQPNETHITEDQATQINEKIVEISKIDEKAGKGSSYQELYGVMRKMFRCTSYKMLPVERFDDVVNWLNQEAGKRTRSLRRSNNDEWRTQKYRVIHAARKTLEWSDSEVKEFAANEFGLKAVPKSLKELKERQLDKLAEKLRYRSRRK</sequence>
<reference evidence="1 2" key="1">
    <citation type="submission" date="2023-11" db="EMBL/GenBank/DDBJ databases">
        <title>Coraliomargarita sp. nov., isolated from marine algae.</title>
        <authorList>
            <person name="Lee J.K."/>
            <person name="Baek J.H."/>
            <person name="Kim J.M."/>
            <person name="Choi D.G."/>
            <person name="Jeon C.O."/>
        </authorList>
    </citation>
    <scope>NUCLEOTIDE SEQUENCE [LARGE SCALE GENOMIC DNA]</scope>
    <source>
        <strain evidence="1 2">J2-16</strain>
    </source>
</reference>
<name>A0ABZ0RK38_9BACT</name>
<gene>
    <name evidence="1" type="ORF">SH580_17130</name>
</gene>
<dbReference type="Proteomes" id="UP001324993">
    <property type="component" value="Chromosome"/>
</dbReference>
<organism evidence="1 2">
    <name type="scientific">Coraliomargarita algicola</name>
    <dbReference type="NCBI Taxonomy" id="3092156"/>
    <lineage>
        <taxon>Bacteria</taxon>
        <taxon>Pseudomonadati</taxon>
        <taxon>Verrucomicrobiota</taxon>
        <taxon>Opitutia</taxon>
        <taxon>Puniceicoccales</taxon>
        <taxon>Coraliomargaritaceae</taxon>
        <taxon>Coraliomargarita</taxon>
    </lineage>
</organism>
<evidence type="ECO:0000313" key="1">
    <source>
        <dbReference type="EMBL" id="WPJ95150.1"/>
    </source>
</evidence>
<dbReference type="EMBL" id="CP138858">
    <property type="protein sequence ID" value="WPJ95150.1"/>
    <property type="molecule type" value="Genomic_DNA"/>
</dbReference>
<keyword evidence="2" id="KW-1185">Reference proteome</keyword>
<evidence type="ECO:0000313" key="2">
    <source>
        <dbReference type="Proteomes" id="UP001324993"/>
    </source>
</evidence>